<dbReference type="Gene3D" id="2.20.28.30">
    <property type="entry name" value="RNA polymerase ii, chain L"/>
    <property type="match status" value="1"/>
</dbReference>
<sequence length="81" mass="8380">MPIYEYICLECGKIYEELSVNSDAEGECPSCGKKSREKLISSPSTLTGKETPTTTPHGGRGCCGSSPSSKGCVPGSCCGKA</sequence>
<dbReference type="SMART" id="SM00834">
    <property type="entry name" value="CxxC_CXXC_SSSS"/>
    <property type="match status" value="1"/>
</dbReference>
<evidence type="ECO:0000259" key="2">
    <source>
        <dbReference type="SMART" id="SM00834"/>
    </source>
</evidence>
<dbReference type="Proteomes" id="UP000192906">
    <property type="component" value="Unassembled WGS sequence"/>
</dbReference>
<feature type="compositionally biased region" description="Low complexity" evidence="1">
    <location>
        <begin position="43"/>
        <end position="73"/>
    </location>
</feature>
<dbReference type="STRING" id="1519643.SAMN06295933_0328"/>
<dbReference type="NCBIfam" id="TIGR02605">
    <property type="entry name" value="CxxC_CxxC_SSSS"/>
    <property type="match status" value="1"/>
</dbReference>
<dbReference type="Pfam" id="PF09723">
    <property type="entry name" value="Zn_ribbon_8"/>
    <property type="match status" value="1"/>
</dbReference>
<proteinExistence type="predicted"/>
<dbReference type="OrthoDB" id="9813321at2"/>
<protein>
    <submittedName>
        <fullName evidence="3">Putative regulatory protein, FmdB family</fullName>
    </submittedName>
</protein>
<evidence type="ECO:0000313" key="4">
    <source>
        <dbReference type="Proteomes" id="UP000192906"/>
    </source>
</evidence>
<accession>A0A1X7C4J8</accession>
<organism evidence="3 4">
    <name type="scientific">Desulfovibrio gilichinskyi</name>
    <dbReference type="NCBI Taxonomy" id="1519643"/>
    <lineage>
        <taxon>Bacteria</taxon>
        <taxon>Pseudomonadati</taxon>
        <taxon>Thermodesulfobacteriota</taxon>
        <taxon>Desulfovibrionia</taxon>
        <taxon>Desulfovibrionales</taxon>
        <taxon>Desulfovibrionaceae</taxon>
        <taxon>Desulfovibrio</taxon>
    </lineage>
</organism>
<evidence type="ECO:0000256" key="1">
    <source>
        <dbReference type="SAM" id="MobiDB-lite"/>
    </source>
</evidence>
<feature type="region of interest" description="Disordered" evidence="1">
    <location>
        <begin position="34"/>
        <end position="73"/>
    </location>
</feature>
<evidence type="ECO:0000313" key="3">
    <source>
        <dbReference type="EMBL" id="SME89681.1"/>
    </source>
</evidence>
<dbReference type="RefSeq" id="WP_085097343.1">
    <property type="nucleotide sequence ID" value="NZ_FWZU01000001.1"/>
</dbReference>
<gene>
    <name evidence="3" type="ORF">SAMN06295933_0328</name>
</gene>
<name>A0A1X7C4J8_9BACT</name>
<dbReference type="AlphaFoldDB" id="A0A1X7C4J8"/>
<keyword evidence="4" id="KW-1185">Reference proteome</keyword>
<dbReference type="InterPro" id="IPR013429">
    <property type="entry name" value="Regulatory_FmdB_Zinc_ribbon"/>
</dbReference>
<reference evidence="4" key="1">
    <citation type="submission" date="2017-04" db="EMBL/GenBank/DDBJ databases">
        <authorList>
            <person name="Varghese N."/>
            <person name="Submissions S."/>
        </authorList>
    </citation>
    <scope>NUCLEOTIDE SEQUENCE [LARGE SCALE GENOMIC DNA]</scope>
    <source>
        <strain evidence="4">K3S</strain>
    </source>
</reference>
<feature type="domain" description="Putative regulatory protein FmdB zinc ribbon" evidence="2">
    <location>
        <begin position="1"/>
        <end position="41"/>
    </location>
</feature>
<dbReference type="EMBL" id="FWZU01000001">
    <property type="protein sequence ID" value="SME89681.1"/>
    <property type="molecule type" value="Genomic_DNA"/>
</dbReference>